<name>A0A453LAE7_AEGTS</name>
<proteinExistence type="predicted"/>
<evidence type="ECO:0000259" key="3">
    <source>
        <dbReference type="Pfam" id="PF25019"/>
    </source>
</evidence>
<dbReference type="InterPro" id="IPR032675">
    <property type="entry name" value="LRR_dom_sf"/>
</dbReference>
<dbReference type="PANTHER" id="PTHR36766:SF64">
    <property type="entry name" value="OS12G0206100 PROTEIN"/>
    <property type="match status" value="1"/>
</dbReference>
<keyword evidence="5" id="KW-1185">Reference proteome</keyword>
<protein>
    <recommendedName>
        <fullName evidence="3">R13L1/DRL21-like LRR repeat region domain-containing protein</fullName>
    </recommendedName>
</protein>
<evidence type="ECO:0000256" key="2">
    <source>
        <dbReference type="SAM" id="Phobius"/>
    </source>
</evidence>
<reference evidence="5" key="2">
    <citation type="journal article" date="2017" name="Nat. Plants">
        <title>The Aegilops tauschii genome reveals multiple impacts of transposons.</title>
        <authorList>
            <person name="Zhao G."/>
            <person name="Zou C."/>
            <person name="Li K."/>
            <person name="Wang K."/>
            <person name="Li T."/>
            <person name="Gao L."/>
            <person name="Zhang X."/>
            <person name="Wang H."/>
            <person name="Yang Z."/>
            <person name="Liu X."/>
            <person name="Jiang W."/>
            <person name="Mao L."/>
            <person name="Kong X."/>
            <person name="Jiao Y."/>
            <person name="Jia J."/>
        </authorList>
    </citation>
    <scope>NUCLEOTIDE SEQUENCE [LARGE SCALE GENOMIC DNA]</scope>
    <source>
        <strain evidence="5">cv. AL8/78</strain>
    </source>
</reference>
<keyword evidence="1" id="KW-0433">Leucine-rich repeat</keyword>
<reference evidence="4" key="3">
    <citation type="journal article" date="2017" name="Nature">
        <title>Genome sequence of the progenitor of the wheat D genome Aegilops tauschii.</title>
        <authorList>
            <person name="Luo M.C."/>
            <person name="Gu Y.Q."/>
            <person name="Puiu D."/>
            <person name="Wang H."/>
            <person name="Twardziok S.O."/>
            <person name="Deal K.R."/>
            <person name="Huo N."/>
            <person name="Zhu T."/>
            <person name="Wang L."/>
            <person name="Wang Y."/>
            <person name="McGuire P.E."/>
            <person name="Liu S."/>
            <person name="Long H."/>
            <person name="Ramasamy R.K."/>
            <person name="Rodriguez J.C."/>
            <person name="Van S.L."/>
            <person name="Yuan L."/>
            <person name="Wang Z."/>
            <person name="Xia Z."/>
            <person name="Xiao L."/>
            <person name="Anderson O.D."/>
            <person name="Ouyang S."/>
            <person name="Liang Y."/>
            <person name="Zimin A.V."/>
            <person name="Pertea G."/>
            <person name="Qi P."/>
            <person name="Bennetzen J.L."/>
            <person name="Dai X."/>
            <person name="Dawson M.W."/>
            <person name="Muller H.G."/>
            <person name="Kugler K."/>
            <person name="Rivarola-Duarte L."/>
            <person name="Spannagl M."/>
            <person name="Mayer K.F.X."/>
            <person name="Lu F.H."/>
            <person name="Bevan M.W."/>
            <person name="Leroy P."/>
            <person name="Li P."/>
            <person name="You F.M."/>
            <person name="Sun Q."/>
            <person name="Liu Z."/>
            <person name="Lyons E."/>
            <person name="Wicker T."/>
            <person name="Salzberg S.L."/>
            <person name="Devos K.M."/>
            <person name="Dvorak J."/>
        </authorList>
    </citation>
    <scope>NUCLEOTIDE SEQUENCE [LARGE SCALE GENOMIC DNA]</scope>
    <source>
        <strain evidence="4">cv. AL8/78</strain>
    </source>
</reference>
<feature type="domain" description="R13L1/DRL21-like LRR repeat region" evidence="3">
    <location>
        <begin position="3"/>
        <end position="71"/>
    </location>
</feature>
<dbReference type="AlphaFoldDB" id="A0A453LAE7"/>
<dbReference type="Gene3D" id="3.80.10.10">
    <property type="entry name" value="Ribonuclease Inhibitor"/>
    <property type="match status" value="1"/>
</dbReference>
<organism evidence="4 5">
    <name type="scientific">Aegilops tauschii subsp. strangulata</name>
    <name type="common">Goatgrass</name>
    <dbReference type="NCBI Taxonomy" id="200361"/>
    <lineage>
        <taxon>Eukaryota</taxon>
        <taxon>Viridiplantae</taxon>
        <taxon>Streptophyta</taxon>
        <taxon>Embryophyta</taxon>
        <taxon>Tracheophyta</taxon>
        <taxon>Spermatophyta</taxon>
        <taxon>Magnoliopsida</taxon>
        <taxon>Liliopsida</taxon>
        <taxon>Poales</taxon>
        <taxon>Poaceae</taxon>
        <taxon>BOP clade</taxon>
        <taxon>Pooideae</taxon>
        <taxon>Triticodae</taxon>
        <taxon>Triticeae</taxon>
        <taxon>Triticinae</taxon>
        <taxon>Aegilops</taxon>
    </lineage>
</organism>
<dbReference type="PANTHER" id="PTHR36766">
    <property type="entry name" value="PLANT BROAD-SPECTRUM MILDEW RESISTANCE PROTEIN RPW8"/>
    <property type="match status" value="1"/>
</dbReference>
<keyword evidence="2" id="KW-0472">Membrane</keyword>
<reference evidence="4" key="5">
    <citation type="journal article" date="2021" name="G3 (Bethesda)">
        <title>Aegilops tauschii genome assembly Aet v5.0 features greater sequence contiguity and improved annotation.</title>
        <authorList>
            <person name="Wang L."/>
            <person name="Zhu T."/>
            <person name="Rodriguez J.C."/>
            <person name="Deal K.R."/>
            <person name="Dubcovsky J."/>
            <person name="McGuire P.E."/>
            <person name="Lux T."/>
            <person name="Spannagl M."/>
            <person name="Mayer K.F.X."/>
            <person name="Baldrich P."/>
            <person name="Meyers B.C."/>
            <person name="Huo N."/>
            <person name="Gu Y.Q."/>
            <person name="Zhou H."/>
            <person name="Devos K.M."/>
            <person name="Bennetzen J.L."/>
            <person name="Unver T."/>
            <person name="Budak H."/>
            <person name="Gulick P.J."/>
            <person name="Galiba G."/>
            <person name="Kalapos B."/>
            <person name="Nelson D.R."/>
            <person name="Li P."/>
            <person name="You F.M."/>
            <person name="Luo M.C."/>
            <person name="Dvorak J."/>
        </authorList>
    </citation>
    <scope>NUCLEOTIDE SEQUENCE [LARGE SCALE GENOMIC DNA]</scope>
    <source>
        <strain evidence="4">cv. AL8/78</strain>
    </source>
</reference>
<sequence>MKWKYNWRAELKEKEDQTEVLEGLCPPKHLESLAIHCYHGLRYPSWMMGKQAQWWPKVSEVLNTLNLYSCSTELGGFCPHLRSLYMYGCSWDTLPDHMESLTSLKDLEISYCPNILSLPTLPQSLEHFRLNGCNEMLMSWCTTVGDPNWEKLQHVPSYPACRLRIRLYRRLPRLCWGVLGAALAGGAAAAVMGGHRRGRHPTSPPARALADLILDGARRRRAAGKDGQPWAHMNR</sequence>
<accession>A0A453LAE7</accession>
<keyword evidence="2" id="KW-1133">Transmembrane helix</keyword>
<reference evidence="5" key="1">
    <citation type="journal article" date="2014" name="Science">
        <title>Ancient hybridizations among the ancestral genomes of bread wheat.</title>
        <authorList>
            <consortium name="International Wheat Genome Sequencing Consortium,"/>
            <person name="Marcussen T."/>
            <person name="Sandve S.R."/>
            <person name="Heier L."/>
            <person name="Spannagl M."/>
            <person name="Pfeifer M."/>
            <person name="Jakobsen K.S."/>
            <person name="Wulff B.B."/>
            <person name="Steuernagel B."/>
            <person name="Mayer K.F."/>
            <person name="Olsen O.A."/>
        </authorList>
    </citation>
    <scope>NUCLEOTIDE SEQUENCE [LARGE SCALE GENOMIC DNA]</scope>
    <source>
        <strain evidence="5">cv. AL8/78</strain>
    </source>
</reference>
<dbReference type="Gramene" id="AET5Gv20688800.1">
    <property type="protein sequence ID" value="AET5Gv20688800.1"/>
    <property type="gene ID" value="AET5Gv20688800"/>
</dbReference>
<dbReference type="InterPro" id="IPR056789">
    <property type="entry name" value="LRR_R13L1-DRL21"/>
</dbReference>
<reference evidence="4" key="4">
    <citation type="submission" date="2019-03" db="UniProtKB">
        <authorList>
            <consortium name="EnsemblPlants"/>
        </authorList>
    </citation>
    <scope>IDENTIFICATION</scope>
</reference>
<dbReference type="EnsemblPlants" id="AET5Gv20688800.1">
    <property type="protein sequence ID" value="AET5Gv20688800.1"/>
    <property type="gene ID" value="AET5Gv20688800"/>
</dbReference>
<keyword evidence="2" id="KW-0812">Transmembrane</keyword>
<feature type="transmembrane region" description="Helical" evidence="2">
    <location>
        <begin position="174"/>
        <end position="194"/>
    </location>
</feature>
<dbReference type="Proteomes" id="UP000015105">
    <property type="component" value="Chromosome 5D"/>
</dbReference>
<evidence type="ECO:0000313" key="4">
    <source>
        <dbReference type="EnsemblPlants" id="AET5Gv20688800.1"/>
    </source>
</evidence>
<evidence type="ECO:0000256" key="1">
    <source>
        <dbReference type="ARBA" id="ARBA00022614"/>
    </source>
</evidence>
<dbReference type="Pfam" id="PF25019">
    <property type="entry name" value="LRR_R13L1-DRL21"/>
    <property type="match status" value="1"/>
</dbReference>
<dbReference type="SUPFAM" id="SSF52047">
    <property type="entry name" value="RNI-like"/>
    <property type="match status" value="1"/>
</dbReference>
<evidence type="ECO:0000313" key="5">
    <source>
        <dbReference type="Proteomes" id="UP000015105"/>
    </source>
</evidence>